<proteinExistence type="predicted"/>
<dbReference type="AlphaFoldDB" id="A0A1I5YRF7"/>
<protein>
    <submittedName>
        <fullName evidence="2">Uncharacterized protein</fullName>
    </submittedName>
</protein>
<evidence type="ECO:0000313" key="2">
    <source>
        <dbReference type="EMBL" id="SFQ46829.1"/>
    </source>
</evidence>
<evidence type="ECO:0000313" key="3">
    <source>
        <dbReference type="Proteomes" id="UP000199029"/>
    </source>
</evidence>
<dbReference type="EMBL" id="FOXS01000003">
    <property type="protein sequence ID" value="SFQ46829.1"/>
    <property type="molecule type" value="Genomic_DNA"/>
</dbReference>
<keyword evidence="3" id="KW-1185">Reference proteome</keyword>
<name>A0A1I5YRF7_HYMAR</name>
<evidence type="ECO:0000256" key="1">
    <source>
        <dbReference type="SAM" id="MobiDB-lite"/>
    </source>
</evidence>
<dbReference type="Proteomes" id="UP000199029">
    <property type="component" value="Unassembled WGS sequence"/>
</dbReference>
<accession>A0A1I5YRF7</accession>
<gene>
    <name evidence="2" type="ORF">SAMN04515668_2388</name>
</gene>
<feature type="compositionally biased region" description="Polar residues" evidence="1">
    <location>
        <begin position="1"/>
        <end position="23"/>
    </location>
</feature>
<feature type="region of interest" description="Disordered" evidence="1">
    <location>
        <begin position="1"/>
        <end position="35"/>
    </location>
</feature>
<sequence>MNSFSMAKSSPTLGVTSTGNPMAQYSPILMAEQNS</sequence>
<organism evidence="2 3">
    <name type="scientific">Hymenobacter arizonensis</name>
    <name type="common">Siccationidurans arizonensis</name>
    <dbReference type="NCBI Taxonomy" id="1227077"/>
    <lineage>
        <taxon>Bacteria</taxon>
        <taxon>Pseudomonadati</taxon>
        <taxon>Bacteroidota</taxon>
        <taxon>Cytophagia</taxon>
        <taxon>Cytophagales</taxon>
        <taxon>Hymenobacteraceae</taxon>
        <taxon>Hymenobacter</taxon>
    </lineage>
</organism>
<reference evidence="3" key="1">
    <citation type="submission" date="2016-10" db="EMBL/GenBank/DDBJ databases">
        <authorList>
            <person name="Varghese N."/>
            <person name="Submissions S."/>
        </authorList>
    </citation>
    <scope>NUCLEOTIDE SEQUENCE [LARGE SCALE GENOMIC DNA]</scope>
    <source>
        <strain evidence="3">OR362-8,ATCC BAA-1266,JCM 13504</strain>
    </source>
</reference>